<dbReference type="Pfam" id="PF00498">
    <property type="entry name" value="FHA"/>
    <property type="match status" value="1"/>
</dbReference>
<sequence length="320" mass="35835">MATNGTSVLKPFSCVPSDSGTTAEGSVAFKFFDDEACGKESTSNITDTAKELPRLSGEIVNFKGPTPCGRVITLGNINAKSVQLDWSGSINMKFQKGDYKPSATSSGCECSMEGEDIKPKQCLVVGTYPIWEGNVVMLNGNTPTSAAEGRRKVRGVKYISFDFIDGLDYLNKKKQSIPLYEKIQTKYKKLKPILSYAQLKFINLPISNYQITNLSKKISIGRSESSTVQLTGSLHLSRIHCEIEWSNCFDDKENLENTSPTLENNENLMIFNSNYGWRLEVLGKKGLYINNKFYEKNYIVRLVGGEEIIMDSYKFQFLPY</sequence>
<dbReference type="InterPro" id="IPR008984">
    <property type="entry name" value="SMAD_FHA_dom_sf"/>
</dbReference>
<reference evidence="2" key="1">
    <citation type="submission" date="2020-05" db="EMBL/GenBank/DDBJ databases">
        <title>Phylogenomic resolution of chytrid fungi.</title>
        <authorList>
            <person name="Stajich J.E."/>
            <person name="Amses K."/>
            <person name="Simmons R."/>
            <person name="Seto K."/>
            <person name="Myers J."/>
            <person name="Bonds A."/>
            <person name="Quandt C.A."/>
            <person name="Barry K."/>
            <person name="Liu P."/>
            <person name="Grigoriev I."/>
            <person name="Longcore J.E."/>
            <person name="James T.Y."/>
        </authorList>
    </citation>
    <scope>NUCLEOTIDE SEQUENCE</scope>
    <source>
        <strain evidence="2">JEL0476</strain>
    </source>
</reference>
<protein>
    <recommendedName>
        <fullName evidence="1">FHA domain-containing protein</fullName>
    </recommendedName>
</protein>
<feature type="domain" description="FHA" evidence="1">
    <location>
        <begin position="218"/>
        <end position="294"/>
    </location>
</feature>
<gene>
    <name evidence="2" type="ORF">HK099_007387</name>
</gene>
<proteinExistence type="predicted"/>
<comment type="caution">
    <text evidence="2">The sequence shown here is derived from an EMBL/GenBank/DDBJ whole genome shotgun (WGS) entry which is preliminary data.</text>
</comment>
<dbReference type="PROSITE" id="PS50006">
    <property type="entry name" value="FHA_DOMAIN"/>
    <property type="match status" value="1"/>
</dbReference>
<organism evidence="2 3">
    <name type="scientific">Clydaea vesicula</name>
    <dbReference type="NCBI Taxonomy" id="447962"/>
    <lineage>
        <taxon>Eukaryota</taxon>
        <taxon>Fungi</taxon>
        <taxon>Fungi incertae sedis</taxon>
        <taxon>Chytridiomycota</taxon>
        <taxon>Chytridiomycota incertae sedis</taxon>
        <taxon>Chytridiomycetes</taxon>
        <taxon>Lobulomycetales</taxon>
        <taxon>Lobulomycetaceae</taxon>
        <taxon>Clydaea</taxon>
    </lineage>
</organism>
<dbReference type="InterPro" id="IPR000253">
    <property type="entry name" value="FHA_dom"/>
</dbReference>
<dbReference type="SUPFAM" id="SSF49879">
    <property type="entry name" value="SMAD/FHA domain"/>
    <property type="match status" value="1"/>
</dbReference>
<keyword evidence="3" id="KW-1185">Reference proteome</keyword>
<evidence type="ECO:0000313" key="2">
    <source>
        <dbReference type="EMBL" id="KAJ3225100.1"/>
    </source>
</evidence>
<dbReference type="CDD" id="cd00060">
    <property type="entry name" value="FHA"/>
    <property type="match status" value="1"/>
</dbReference>
<dbReference type="EMBL" id="JADGJW010000071">
    <property type="protein sequence ID" value="KAJ3225100.1"/>
    <property type="molecule type" value="Genomic_DNA"/>
</dbReference>
<dbReference type="Proteomes" id="UP001211065">
    <property type="component" value="Unassembled WGS sequence"/>
</dbReference>
<dbReference type="AlphaFoldDB" id="A0AAD5Y2S2"/>
<accession>A0AAD5Y2S2</accession>
<evidence type="ECO:0000259" key="1">
    <source>
        <dbReference type="PROSITE" id="PS50006"/>
    </source>
</evidence>
<evidence type="ECO:0000313" key="3">
    <source>
        <dbReference type="Proteomes" id="UP001211065"/>
    </source>
</evidence>
<dbReference type="Gene3D" id="2.60.200.20">
    <property type="match status" value="1"/>
</dbReference>
<name>A0AAD5Y2S2_9FUNG</name>